<dbReference type="EMBL" id="JACAZI010000003">
    <property type="protein sequence ID" value="KAF7365911.1"/>
    <property type="molecule type" value="Genomic_DNA"/>
</dbReference>
<evidence type="ECO:0000313" key="2">
    <source>
        <dbReference type="EMBL" id="KAF7365911.1"/>
    </source>
</evidence>
<proteinExistence type="predicted"/>
<reference evidence="2" key="1">
    <citation type="submission" date="2020-05" db="EMBL/GenBank/DDBJ databases">
        <title>Mycena genomes resolve the evolution of fungal bioluminescence.</title>
        <authorList>
            <person name="Tsai I.J."/>
        </authorList>
    </citation>
    <scope>NUCLEOTIDE SEQUENCE</scope>
    <source>
        <strain evidence="2">CCC161011</strain>
    </source>
</reference>
<feature type="compositionally biased region" description="Polar residues" evidence="1">
    <location>
        <begin position="96"/>
        <end position="106"/>
    </location>
</feature>
<organism evidence="2 3">
    <name type="scientific">Mycena venus</name>
    <dbReference type="NCBI Taxonomy" id="2733690"/>
    <lineage>
        <taxon>Eukaryota</taxon>
        <taxon>Fungi</taxon>
        <taxon>Dikarya</taxon>
        <taxon>Basidiomycota</taxon>
        <taxon>Agaricomycotina</taxon>
        <taxon>Agaricomycetes</taxon>
        <taxon>Agaricomycetidae</taxon>
        <taxon>Agaricales</taxon>
        <taxon>Marasmiineae</taxon>
        <taxon>Mycenaceae</taxon>
        <taxon>Mycena</taxon>
    </lineage>
</organism>
<evidence type="ECO:0000313" key="3">
    <source>
        <dbReference type="Proteomes" id="UP000620124"/>
    </source>
</evidence>
<keyword evidence="3" id="KW-1185">Reference proteome</keyword>
<accession>A0A8H6YW54</accession>
<name>A0A8H6YW54_9AGAR</name>
<dbReference type="Proteomes" id="UP000620124">
    <property type="component" value="Unassembled WGS sequence"/>
</dbReference>
<comment type="caution">
    <text evidence="2">The sequence shown here is derived from an EMBL/GenBank/DDBJ whole genome shotgun (WGS) entry which is preliminary data.</text>
</comment>
<gene>
    <name evidence="2" type="ORF">MVEN_00466100</name>
</gene>
<evidence type="ECO:0000256" key="1">
    <source>
        <dbReference type="SAM" id="MobiDB-lite"/>
    </source>
</evidence>
<dbReference type="OrthoDB" id="39175at2759"/>
<dbReference type="AlphaFoldDB" id="A0A8H6YW54"/>
<sequence length="192" mass="21064">MVASLIPSPSDPMLQRLSDLRETACLPPEAYATLANCLSKNNITRLSQRIRAWATCHRLCSGSDKLNLIIAPDPFFQASPEDQQRMIKEYRASLDRPSQSMSSPTQKSDKDGADGQQFERLPVQPQIYDCLVHAHRGHASSVAVMMEIRRMNISSITWPMAEMFVSLCPLCNVANKGGSGLGNAKGSATASR</sequence>
<protein>
    <submittedName>
        <fullName evidence="2">Uncharacterized protein</fullName>
    </submittedName>
</protein>
<feature type="region of interest" description="Disordered" evidence="1">
    <location>
        <begin position="91"/>
        <end position="116"/>
    </location>
</feature>